<evidence type="ECO:0000313" key="3">
    <source>
        <dbReference type="Proteomes" id="UP001556367"/>
    </source>
</evidence>
<dbReference type="Proteomes" id="UP001556367">
    <property type="component" value="Unassembled WGS sequence"/>
</dbReference>
<evidence type="ECO:0000256" key="1">
    <source>
        <dbReference type="SAM" id="MobiDB-lite"/>
    </source>
</evidence>
<evidence type="ECO:0000313" key="2">
    <source>
        <dbReference type="EMBL" id="KAL0955366.1"/>
    </source>
</evidence>
<protein>
    <submittedName>
        <fullName evidence="2">Uncharacterized protein</fullName>
    </submittedName>
</protein>
<reference evidence="3" key="1">
    <citation type="submission" date="2024-06" db="EMBL/GenBank/DDBJ databases">
        <title>Multi-omics analyses provide insights into the biosynthesis of the anticancer antibiotic pleurotin in Hohenbuehelia grisea.</title>
        <authorList>
            <person name="Weaver J.A."/>
            <person name="Alberti F."/>
        </authorList>
    </citation>
    <scope>NUCLEOTIDE SEQUENCE [LARGE SCALE GENOMIC DNA]</scope>
    <source>
        <strain evidence="3">T-177</strain>
    </source>
</reference>
<feature type="region of interest" description="Disordered" evidence="1">
    <location>
        <begin position="1"/>
        <end position="25"/>
    </location>
</feature>
<name>A0ABR3JI24_9AGAR</name>
<keyword evidence="3" id="KW-1185">Reference proteome</keyword>
<sequence>MSSSQSLQPPSAHGPMPKRPRLEKSAKDDACSAATILLDLLDILIPAHLQASNANFTDEFKQDMSDLRSILISFIGKKGNLTLDSRSPYLHLQFPLPGSKFLQQCAQAYKEFCLCYNKHKYPRPSPSDYAKNWPNAQAQTPHLLCARPTTRRGLPLSTLHDVFREFIIRADSPLPQCSISTAARRAADSLCGSMGDAFADESARSQEFDRCTSQLFGIWQSQHHLAPRSEACSGYVDRTLESTARTIITFREDKKDIGDGGEVYMQVARDYDMYRQGCDTIGGAPAFLICVLGPILIVSGGFYDGSNTLVEPLTRPCYMLADETGRRQQDLARVLYALHCGIQSLDMHVSCNHFSHLVLAHDRNPGSSHLTNCKYSRR</sequence>
<dbReference type="EMBL" id="JASNQZ010000006">
    <property type="protein sequence ID" value="KAL0955366.1"/>
    <property type="molecule type" value="Genomic_DNA"/>
</dbReference>
<gene>
    <name evidence="2" type="ORF">HGRIS_001614</name>
</gene>
<comment type="caution">
    <text evidence="2">The sequence shown here is derived from an EMBL/GenBank/DDBJ whole genome shotgun (WGS) entry which is preliminary data.</text>
</comment>
<accession>A0ABR3JI24</accession>
<organism evidence="2 3">
    <name type="scientific">Hohenbuehelia grisea</name>
    <dbReference type="NCBI Taxonomy" id="104357"/>
    <lineage>
        <taxon>Eukaryota</taxon>
        <taxon>Fungi</taxon>
        <taxon>Dikarya</taxon>
        <taxon>Basidiomycota</taxon>
        <taxon>Agaricomycotina</taxon>
        <taxon>Agaricomycetes</taxon>
        <taxon>Agaricomycetidae</taxon>
        <taxon>Agaricales</taxon>
        <taxon>Pleurotineae</taxon>
        <taxon>Pleurotaceae</taxon>
        <taxon>Hohenbuehelia</taxon>
    </lineage>
</organism>
<proteinExistence type="predicted"/>